<name>D2JDM6_9STAP</name>
<organism evidence="1">
    <name type="scientific">Staphylococcus sp. 693-7</name>
    <dbReference type="NCBI Taxonomy" id="678944"/>
    <lineage>
        <taxon>Bacteria</taxon>
        <taxon>Bacillati</taxon>
        <taxon>Bacillota</taxon>
        <taxon>Bacilli</taxon>
        <taxon>Bacillales</taxon>
        <taxon>Staphylococcaceae</taxon>
        <taxon>Staphylococcus</taxon>
    </lineage>
</organism>
<proteinExistence type="predicted"/>
<reference evidence="1" key="1">
    <citation type="submission" date="2009-08" db="EMBL/GenBank/DDBJ databases">
        <authorList>
            <person name="Gill J."/>
            <person name="Borman J."/>
            <person name="Shetty J."/>
            <person name="Hostetler J."/>
            <person name="Durkin S."/>
            <person name="Montgomery B."/>
        </authorList>
    </citation>
    <scope>NUCLEOTIDE SEQUENCE</scope>
    <source>
        <strain evidence="1">693-7</strain>
        <plasmid evidence="1">SAP044A</plasmid>
    </source>
</reference>
<geneLocation type="plasmid" evidence="1">
    <name>SAP044A</name>
</geneLocation>
<dbReference type="EMBL" id="GQ900476">
    <property type="protein sequence ID" value="ADA62683.1"/>
    <property type="molecule type" value="Genomic_DNA"/>
</dbReference>
<protein>
    <submittedName>
        <fullName evidence="1">Uncharacterized protein</fullName>
    </submittedName>
</protein>
<reference evidence="1" key="2">
    <citation type="submission" date="2009-12" db="EMBL/GenBank/DDBJ databases">
        <authorList>
            <person name="Summers A.O."/>
            <person name="Shearer J."/>
            <person name="Wireman J."/>
        </authorList>
    </citation>
    <scope>NUCLEOTIDE SEQUENCE</scope>
    <source>
        <strain evidence="1">693-7</strain>
        <plasmid evidence="1">SAP044A</plasmid>
    </source>
</reference>
<dbReference type="AlphaFoldDB" id="D2JDM6"/>
<keyword evidence="1" id="KW-0614">Plasmid</keyword>
<sequence length="114" mass="13411">MKKIILLLSISLFLTCINITDKNEAKAISNNYSHHQNSSYNKEMKNLDEYPILNKHFPVNSYKTQLIVDNPYKRIILFKDNKGHVKFKSIYIKNTDRLKIINMHKGLIYNGIIK</sequence>
<accession>D2JDM6</accession>
<gene>
    <name evidence="1" type="ORF">SAP044A_025</name>
</gene>
<evidence type="ECO:0000313" key="1">
    <source>
        <dbReference type="EMBL" id="ADA62683.1"/>
    </source>
</evidence>